<dbReference type="EMBL" id="VLKE01000001">
    <property type="protein sequence ID" value="TWH69235.1"/>
    <property type="molecule type" value="Genomic_DNA"/>
</dbReference>
<gene>
    <name evidence="2" type="ORF">JD77_04243</name>
</gene>
<dbReference type="OrthoDB" id="3401056at2"/>
<dbReference type="RefSeq" id="WP_145775839.1">
    <property type="nucleotide sequence ID" value="NZ_BAAATQ010000050.1"/>
</dbReference>
<name>A0A562IEW3_MICOL</name>
<dbReference type="Proteomes" id="UP000319825">
    <property type="component" value="Unassembled WGS sequence"/>
</dbReference>
<comment type="caution">
    <text evidence="2">The sequence shown here is derived from an EMBL/GenBank/DDBJ whole genome shotgun (WGS) entry which is preliminary data.</text>
</comment>
<evidence type="ECO:0000256" key="1">
    <source>
        <dbReference type="SAM" id="MobiDB-lite"/>
    </source>
</evidence>
<organism evidence="2 3">
    <name type="scientific">Micromonospora olivasterospora</name>
    <dbReference type="NCBI Taxonomy" id="1880"/>
    <lineage>
        <taxon>Bacteria</taxon>
        <taxon>Bacillati</taxon>
        <taxon>Actinomycetota</taxon>
        <taxon>Actinomycetes</taxon>
        <taxon>Micromonosporales</taxon>
        <taxon>Micromonosporaceae</taxon>
        <taxon>Micromonospora</taxon>
    </lineage>
</organism>
<reference evidence="2 3" key="1">
    <citation type="submission" date="2019-07" db="EMBL/GenBank/DDBJ databases">
        <title>R&amp;d 2014.</title>
        <authorList>
            <person name="Klenk H.-P."/>
        </authorList>
    </citation>
    <scope>NUCLEOTIDE SEQUENCE [LARGE SCALE GENOMIC DNA]</scope>
    <source>
        <strain evidence="2 3">DSM 43868</strain>
    </source>
</reference>
<evidence type="ECO:0000313" key="3">
    <source>
        <dbReference type="Proteomes" id="UP000319825"/>
    </source>
</evidence>
<evidence type="ECO:0000313" key="2">
    <source>
        <dbReference type="EMBL" id="TWH69235.1"/>
    </source>
</evidence>
<proteinExistence type="predicted"/>
<accession>A0A562IEW3</accession>
<protein>
    <submittedName>
        <fullName evidence="2">Uncharacterized protein</fullName>
    </submittedName>
</protein>
<feature type="compositionally biased region" description="Basic and acidic residues" evidence="1">
    <location>
        <begin position="119"/>
        <end position="135"/>
    </location>
</feature>
<dbReference type="AlphaFoldDB" id="A0A562IEW3"/>
<sequence>MTSRDGSTSGGITPGPQAPGPYGTSGDDFDAGPPWGAGEDSPMDEGSEQTAVAPGGRGDQRAGEPSAPTPPAGRHGFGTVEPSRVPEAGPGAPPDPAPARRSFPTEDADGDLPDNALEEATRMRPEGVSRDDSGR</sequence>
<keyword evidence="3" id="KW-1185">Reference proteome</keyword>
<feature type="region of interest" description="Disordered" evidence="1">
    <location>
        <begin position="1"/>
        <end position="135"/>
    </location>
</feature>